<dbReference type="GO" id="GO:0003677">
    <property type="term" value="F:DNA binding"/>
    <property type="evidence" value="ECO:0007669"/>
    <property type="project" value="UniProtKB-KW"/>
</dbReference>
<dbReference type="InterPro" id="IPR016032">
    <property type="entry name" value="Sig_transdc_resp-reg_C-effctor"/>
</dbReference>
<dbReference type="GO" id="GO:0006355">
    <property type="term" value="P:regulation of DNA-templated transcription"/>
    <property type="evidence" value="ECO:0007669"/>
    <property type="project" value="InterPro"/>
</dbReference>
<dbReference type="FunFam" id="1.10.10.10:FF:000553">
    <property type="entry name" value="Transcriptional regulator, LuxR family"/>
    <property type="match status" value="1"/>
</dbReference>
<keyword evidence="3" id="KW-0804">Transcription</keyword>
<gene>
    <name evidence="6" type="ORF">MSIMFB_02235</name>
</gene>
<keyword evidence="2" id="KW-0238">DNA-binding</keyword>
<dbReference type="Proteomes" id="UP000554965">
    <property type="component" value="Unassembled WGS sequence"/>
</dbReference>
<protein>
    <submittedName>
        <fullName evidence="6">HTH-type transcriptional regulator</fullName>
    </submittedName>
</protein>
<dbReference type="Pfam" id="PF00211">
    <property type="entry name" value="Guanylate_cyc"/>
    <property type="match status" value="1"/>
</dbReference>
<dbReference type="GO" id="GO:0035556">
    <property type="term" value="P:intracellular signal transduction"/>
    <property type="evidence" value="ECO:0007669"/>
    <property type="project" value="InterPro"/>
</dbReference>
<dbReference type="InterPro" id="IPR000792">
    <property type="entry name" value="Tscrpt_reg_LuxR_C"/>
</dbReference>
<organism evidence="6 7">
    <name type="scientific">Mycobacterium simulans</name>
    <dbReference type="NCBI Taxonomy" id="627089"/>
    <lineage>
        <taxon>Bacteria</taxon>
        <taxon>Bacillati</taxon>
        <taxon>Actinomycetota</taxon>
        <taxon>Actinomycetes</taxon>
        <taxon>Mycobacteriales</taxon>
        <taxon>Mycobacteriaceae</taxon>
        <taxon>Mycobacterium</taxon>
    </lineage>
</organism>
<dbReference type="SUPFAM" id="SSF55073">
    <property type="entry name" value="Nucleotide cyclase"/>
    <property type="match status" value="1"/>
</dbReference>
<dbReference type="PROSITE" id="PS00622">
    <property type="entry name" value="HTH_LUXR_1"/>
    <property type="match status" value="1"/>
</dbReference>
<dbReference type="Pfam" id="PF25872">
    <property type="entry name" value="HTH_77"/>
    <property type="match status" value="1"/>
</dbReference>
<dbReference type="InterPro" id="IPR001054">
    <property type="entry name" value="A/G_cyclase"/>
</dbReference>
<dbReference type="Gene3D" id="3.40.50.300">
    <property type="entry name" value="P-loop containing nucleotide triphosphate hydrolases"/>
    <property type="match status" value="1"/>
</dbReference>
<dbReference type="CDD" id="cd07302">
    <property type="entry name" value="CHD"/>
    <property type="match status" value="1"/>
</dbReference>
<dbReference type="FunFam" id="3.40.50.300:FF:001702">
    <property type="entry name" value="Transcriptional regulator, LuxR family"/>
    <property type="match status" value="1"/>
</dbReference>
<accession>A0A7Z7IJL9</accession>
<reference evidence="6 7" key="1">
    <citation type="submission" date="2017-10" db="EMBL/GenBank/DDBJ databases">
        <authorList>
            <consortium name="Urmite Genomes"/>
        </authorList>
    </citation>
    <scope>NUCLEOTIDE SEQUENCE [LARGE SCALE GENOMIC DNA]</scope>
    <source>
        <strain evidence="6 7">FB-527</strain>
    </source>
</reference>
<dbReference type="Gene3D" id="1.10.10.10">
    <property type="entry name" value="Winged helix-like DNA-binding domain superfamily/Winged helix DNA-binding domain"/>
    <property type="match status" value="1"/>
</dbReference>
<dbReference type="PROSITE" id="PS50043">
    <property type="entry name" value="HTH_LUXR_2"/>
    <property type="match status" value="1"/>
</dbReference>
<evidence type="ECO:0000259" key="5">
    <source>
        <dbReference type="PROSITE" id="PS50125"/>
    </source>
</evidence>
<evidence type="ECO:0000256" key="3">
    <source>
        <dbReference type="ARBA" id="ARBA00023163"/>
    </source>
</evidence>
<dbReference type="SUPFAM" id="SSF46894">
    <property type="entry name" value="C-terminal effector domain of the bipartite response regulators"/>
    <property type="match status" value="1"/>
</dbReference>
<dbReference type="PROSITE" id="PS50125">
    <property type="entry name" value="GUANYLATE_CYCLASE_2"/>
    <property type="match status" value="1"/>
</dbReference>
<evidence type="ECO:0000256" key="1">
    <source>
        <dbReference type="ARBA" id="ARBA00023015"/>
    </source>
</evidence>
<feature type="domain" description="Guanylate cyclase" evidence="5">
    <location>
        <begin position="1"/>
        <end position="107"/>
    </location>
</feature>
<dbReference type="CDD" id="cd06170">
    <property type="entry name" value="LuxR_C_like"/>
    <property type="match status" value="1"/>
</dbReference>
<evidence type="ECO:0000313" key="7">
    <source>
        <dbReference type="Proteomes" id="UP000554965"/>
    </source>
</evidence>
<evidence type="ECO:0000313" key="6">
    <source>
        <dbReference type="EMBL" id="SOJ54742.1"/>
    </source>
</evidence>
<dbReference type="EMBL" id="OCTY01000002">
    <property type="protein sequence ID" value="SOJ54742.1"/>
    <property type="molecule type" value="Genomic_DNA"/>
</dbReference>
<dbReference type="GO" id="GO:0004016">
    <property type="term" value="F:adenylate cyclase activity"/>
    <property type="evidence" value="ECO:0007669"/>
    <property type="project" value="UniProtKB-ARBA"/>
</dbReference>
<dbReference type="InterPro" id="IPR029787">
    <property type="entry name" value="Nucleotide_cyclase"/>
</dbReference>
<dbReference type="Gene3D" id="3.30.70.1230">
    <property type="entry name" value="Nucleotide cyclase"/>
    <property type="match status" value="2"/>
</dbReference>
<dbReference type="PANTHER" id="PTHR47691">
    <property type="entry name" value="REGULATOR-RELATED"/>
    <property type="match status" value="1"/>
</dbReference>
<feature type="domain" description="HTH luxR-type" evidence="4">
    <location>
        <begin position="1007"/>
        <end position="1072"/>
    </location>
</feature>
<evidence type="ECO:0000259" key="4">
    <source>
        <dbReference type="PROSITE" id="PS50043"/>
    </source>
</evidence>
<evidence type="ECO:0000256" key="2">
    <source>
        <dbReference type="ARBA" id="ARBA00023125"/>
    </source>
</evidence>
<dbReference type="InterPro" id="IPR058852">
    <property type="entry name" value="HTH_77"/>
</dbReference>
<dbReference type="SUPFAM" id="SSF52540">
    <property type="entry name" value="P-loop containing nucleoside triphosphate hydrolases"/>
    <property type="match status" value="1"/>
</dbReference>
<comment type="caution">
    <text evidence="6">The sequence shown here is derived from an EMBL/GenBank/DDBJ whole genome shotgun (WGS) entry which is preliminary data.</text>
</comment>
<dbReference type="PRINTS" id="PR00038">
    <property type="entry name" value="HTHLUXR"/>
</dbReference>
<dbReference type="InterPro" id="IPR036388">
    <property type="entry name" value="WH-like_DNA-bd_sf"/>
</dbReference>
<dbReference type="PANTHER" id="PTHR47691:SF3">
    <property type="entry name" value="HTH-TYPE TRANSCRIPTIONAL REGULATOR RV0890C-RELATED"/>
    <property type="match status" value="1"/>
</dbReference>
<keyword evidence="7" id="KW-1185">Reference proteome</keyword>
<name>A0A7Z7IJL9_9MYCO</name>
<sequence>MLLADVEGSTRLWQTQSEQMETVIAALAYTVSEIVAAHGGVQSIEQGAGDSFVVAFDRASDAAACALDLQRAALAPIRLRIGLHTGEVQLRDEGYVGSTINRAARLRDLGHGGQTLLSATTSDLAIDVLPTDAWLIDLGSHPLRELARPERVFQMCHPDLQKNFPPLRTSKAVAISNLPPQITTFVGGDARTKAVRELLAKNRLVTLTGEGGVGKTRLAIQIAAGSEFHNGVWYVDLAPLTDPTNVPIAVIRALGLTDQPGRSTDFTISHFIGDRHKLMVLDNCEHVLDACAELVVTLLGACPALTVLATSRESMGVAGEVAWRVPSLSLAGGAIELFVDRAGLVQPAFSITDDNAEAVSEICRRLDGIPLAIELAAARVRSLSPAEIADGLDDRFRLLACSTRTAVRRQQTLRASMDWSHALLTPSERMLFRRLAVFPGSFDLAAARVVAGGSDFEFYQVLDQLTLLVDKSLVLVEDIHGRTRYRLLETVREYALERLDESCETDLPARHCDYYKTLAALLDTPGRCDRLELVEQAEIEIHNLRAAFTWNRKNGDWAGALQLASELQPIWFGRGRQHEGLRWFDSILERGNTNQPVVPAGIWARALADSVMLDTLLTASPVPATHIAARAHQALAIARDIDDSAALVRALTACGYSGGYNTEAAQVYLREAMELANALDDKWTLSQVLYGRLIGSYISGQPIALRAAAQQAHDLAASIGDRFVSRQSRLWRTAAQMWEGDLNGAIEGGCEVIADAAAATDTVTTALGLYIQALALAHRNASEAEAVASACIEAAAELGGVYEDCGYAAMSCWALAAGDPEAIRVNEAVRQKYCAQQAQLATHRELMAQLALARGDVTAARRYADDAVHSTSGWHLKTALITRARVEIAQSEPEAARDDAHAALLCVTGLRACLCTPDAIELLAEMAGGAGRHWAAARLFGAAAALRRRTDEVRFKIWDAGYEAAVAALRDAMGGDDFASAWAEGAALSTDEAIVYAQRGRGKRKRPARGWDSLTPAELNVVRLVGEGLGNRDIATRLLVSPHTVRAHLSHVYAKLGISSRVQLAQEAARHS</sequence>
<dbReference type="GO" id="GO:0009190">
    <property type="term" value="P:cyclic nucleotide biosynthetic process"/>
    <property type="evidence" value="ECO:0007669"/>
    <property type="project" value="InterPro"/>
</dbReference>
<dbReference type="InterPro" id="IPR027417">
    <property type="entry name" value="P-loop_NTPase"/>
</dbReference>
<dbReference type="Pfam" id="PF00196">
    <property type="entry name" value="GerE"/>
    <property type="match status" value="1"/>
</dbReference>
<dbReference type="AlphaFoldDB" id="A0A7Z7IJL9"/>
<keyword evidence="1" id="KW-0805">Transcription regulation</keyword>
<proteinExistence type="predicted"/>
<dbReference type="SMART" id="SM00421">
    <property type="entry name" value="HTH_LUXR"/>
    <property type="match status" value="1"/>
</dbReference>